<dbReference type="Pfam" id="PF03160">
    <property type="entry name" value="Calx-beta"/>
    <property type="match status" value="2"/>
</dbReference>
<keyword evidence="6" id="KW-1185">Reference proteome</keyword>
<sequence length="1426" mass="143692">MATPIFVNELHYDNAGTDTGEAIEIAAPAGTNLAGWSIVLYNGGTTGTAAVTYGTIALSGTVANQGNGYGTLSFAATGIQNGPVDGFALVNASGTVVQFLSYEGVITASNGPASGMTSTDIGVSQTGSQASGITLGLTGTGTTYENFTWSTLTTGNFGSINNGQTFGSVAVPKYGELSIANASVTEGNSGTQSLSFTVTRANGSDGAVSASYTVTLNSADASDLAAGTTLTGTVSFAAGQTSANIVLGVLGDTLVEGDETLTVTLSAPTGGATLGSVTTATGTITNDDTALPQAAAIAFINEFHYDDIGTDTGEAIEIAGTAGLNLAGWTLVLYNGNGGAAYKTIALSGVIADQDSGFGTLSFAATDIQNGSPDGIALVDASGTVREYISYEGVMTATSGAANGMVSEDVGVQENSAPEGTSIQRVGTGSDPAAFTWVTGATSSFGSVNGSQDFTPANPNGTLRMGNASVVEGDSGTTAITFTVTRSGGVTGAVSADYNVMFGTATADDLSGATSGTVNFATGQTSATITLHVAADTTGEPDEMFSLVLSNAMGGADIGRSSGTGIIENDDKTRVTIMEIQGESHSSAYAGQEVTTKGIVTAVDGAGFYLQDAAGDGNSRTSDAVFVYTGTAPTVKIGDAIEVTATVTEYVSSTTGSLSVTEMTAPVITVESSGNALPAAVLIGPDGLHIPTANLEDDGFTSFDPATDGLDFWESLEGMRVEIQNPVAIAPTATTYGEIYTVASDGAGHTSSSGLSAESTLAINGSYSTTGTGTNNSVNGDYNPEKIQIDADVELGSGTAPLVNPGDVLASVVGVVNYAGGMYEVLATQAITIAQDTTVAAQTTSLIAGTGQLAVANYNVLNLDPNDADGDTDVASGRFTMIAQDIAFALGAPGIVVLEEIQDNDGSANTTTVSASLTLQMLVDEIYAASGIQYAWIDNTYITDDNNGGEPGGNIRVAMIYRVDTVDLVEGSVQTILPTSGSNPFDGARLPLVASFTFEGEELTVIGNHLTSKGGSTPLQGDVQPSTNAGEAARVAQADVVNDYVDSLLASDPSAHILVSGDFNDFQFEEPLGVISGELTLTDGVLTATDGVLTNLNTTIAAQDRYSYIFEGNAQEIDHILVSDSLLDGAALDIVHVNTLTDRAASDHDPVVALLNLTTSLAVQTGTSGNDTLKGTDGRDRLIGGEGNDVLKGGAGADIMVGGAGDDAYYVDNAADIVTEAAGEGKDRVYASVSYTLADTLETLNLTGSDNLTGTGNAQDNQITGNDGDNLLYGLGGKDTLSGGAGADTLYGGEGNDTLKGEAGNDTLVGGAGADSLWGGAGADRFVFDVLETATSKDAIGDFTSGEDKLVFDLSVFSSLSATGGVIDASNIAFGGYATTADQNLLYVASSGTLYYDTDGVGGADRVLIAVLTSKPVLSAADFVAA</sequence>
<dbReference type="GO" id="GO:0003824">
    <property type="term" value="F:catalytic activity"/>
    <property type="evidence" value="ECO:0007669"/>
    <property type="project" value="InterPro"/>
</dbReference>
<dbReference type="GO" id="GO:0007154">
    <property type="term" value="P:cell communication"/>
    <property type="evidence" value="ECO:0007669"/>
    <property type="project" value="InterPro"/>
</dbReference>
<dbReference type="GO" id="GO:0016020">
    <property type="term" value="C:membrane"/>
    <property type="evidence" value="ECO:0007669"/>
    <property type="project" value="InterPro"/>
</dbReference>
<proteinExistence type="predicted"/>
<dbReference type="Gene3D" id="2.150.10.10">
    <property type="entry name" value="Serralysin-like metalloprotease, C-terminal"/>
    <property type="match status" value="2"/>
</dbReference>
<dbReference type="SUPFAM" id="SSF141072">
    <property type="entry name" value="CalX-like"/>
    <property type="match status" value="2"/>
</dbReference>
<evidence type="ECO:0000313" key="5">
    <source>
        <dbReference type="EMBL" id="RVU02348.1"/>
    </source>
</evidence>
<keyword evidence="3" id="KW-0106">Calcium</keyword>
<feature type="domain" description="Calx-beta" evidence="4">
    <location>
        <begin position="452"/>
        <end position="550"/>
    </location>
</feature>
<dbReference type="GO" id="GO:0005509">
    <property type="term" value="F:calcium ion binding"/>
    <property type="evidence" value="ECO:0007669"/>
    <property type="project" value="InterPro"/>
</dbReference>
<dbReference type="OrthoDB" id="7481856at2"/>
<dbReference type="Gene3D" id="2.60.40.2030">
    <property type="match status" value="2"/>
</dbReference>
<evidence type="ECO:0000256" key="2">
    <source>
        <dbReference type="ARBA" id="ARBA00022737"/>
    </source>
</evidence>
<dbReference type="PANTHER" id="PTHR42834">
    <property type="entry name" value="ENDONUCLEASE/EXONUCLEASE/PHOSPHATASE FAMILY PROTEIN (AFU_ORTHOLOGUE AFUA_3G09210)"/>
    <property type="match status" value="1"/>
</dbReference>
<dbReference type="RefSeq" id="WP_127711785.1">
    <property type="nucleotide sequence ID" value="NZ_SACO01000020.1"/>
</dbReference>
<organism evidence="5 6">
    <name type="scientific">Novosphingobium umbonatum</name>
    <dbReference type="NCBI Taxonomy" id="1908524"/>
    <lineage>
        <taxon>Bacteria</taxon>
        <taxon>Pseudomonadati</taxon>
        <taxon>Pseudomonadota</taxon>
        <taxon>Alphaproteobacteria</taxon>
        <taxon>Sphingomonadales</taxon>
        <taxon>Sphingomonadaceae</taxon>
        <taxon>Novosphingobium</taxon>
    </lineage>
</organism>
<evidence type="ECO:0000256" key="3">
    <source>
        <dbReference type="ARBA" id="ARBA00022837"/>
    </source>
</evidence>
<dbReference type="Pfam" id="PF00353">
    <property type="entry name" value="HemolysinCabind"/>
    <property type="match status" value="3"/>
</dbReference>
<dbReference type="PROSITE" id="PS00330">
    <property type="entry name" value="HEMOLYSIN_CALCIUM"/>
    <property type="match status" value="4"/>
</dbReference>
<dbReference type="PANTHER" id="PTHR42834:SF1">
    <property type="entry name" value="ENDONUCLEASE_EXONUCLEASE_PHOSPHATASE FAMILY PROTEIN (AFU_ORTHOLOGUE AFUA_3G09210)"/>
    <property type="match status" value="1"/>
</dbReference>
<dbReference type="Pfam" id="PF19580">
    <property type="entry name" value="Exo_endo_phos_3"/>
    <property type="match status" value="1"/>
</dbReference>
<gene>
    <name evidence="5" type="ORF">EOE18_17175</name>
</gene>
<protein>
    <recommendedName>
        <fullName evidence="4">Calx-beta domain-containing protein</fullName>
    </recommendedName>
</protein>
<dbReference type="InterPro" id="IPR038081">
    <property type="entry name" value="CalX-like_sf"/>
</dbReference>
<dbReference type="InterPro" id="IPR018511">
    <property type="entry name" value="Hemolysin-typ_Ca-bd_CS"/>
</dbReference>
<comment type="caution">
    <text evidence="5">The sequence shown here is derived from an EMBL/GenBank/DDBJ whole genome shotgun (WGS) entry which is preliminary data.</text>
</comment>
<dbReference type="InterPro" id="IPR003644">
    <property type="entry name" value="Calx_beta"/>
</dbReference>
<evidence type="ECO:0000256" key="1">
    <source>
        <dbReference type="ARBA" id="ARBA00022729"/>
    </source>
</evidence>
<keyword evidence="1" id="KW-0732">Signal</keyword>
<accession>A0A437MXG6</accession>
<evidence type="ECO:0000259" key="4">
    <source>
        <dbReference type="SMART" id="SM00237"/>
    </source>
</evidence>
<name>A0A437MXG6_9SPHN</name>
<dbReference type="Gene3D" id="3.60.10.10">
    <property type="entry name" value="Endonuclease/exonuclease/phosphatase"/>
    <property type="match status" value="1"/>
</dbReference>
<dbReference type="PRINTS" id="PR00313">
    <property type="entry name" value="CABNDNGRPT"/>
</dbReference>
<keyword evidence="2" id="KW-0677">Repeat</keyword>
<dbReference type="SUPFAM" id="SSF56219">
    <property type="entry name" value="DNase I-like"/>
    <property type="match status" value="1"/>
</dbReference>
<dbReference type="Proteomes" id="UP000282837">
    <property type="component" value="Unassembled WGS sequence"/>
</dbReference>
<dbReference type="InterPro" id="IPR005135">
    <property type="entry name" value="Endo/exonuclease/phosphatase"/>
</dbReference>
<dbReference type="InterPro" id="IPR001343">
    <property type="entry name" value="Hemolysn_Ca-bd"/>
</dbReference>
<dbReference type="InterPro" id="IPR011049">
    <property type="entry name" value="Serralysin-like_metalloprot_C"/>
</dbReference>
<dbReference type="SUPFAM" id="SSF51120">
    <property type="entry name" value="beta-Roll"/>
    <property type="match status" value="2"/>
</dbReference>
<dbReference type="SMART" id="SM00237">
    <property type="entry name" value="Calx_beta"/>
    <property type="match status" value="2"/>
</dbReference>
<feature type="domain" description="Calx-beta" evidence="4">
    <location>
        <begin position="165"/>
        <end position="266"/>
    </location>
</feature>
<evidence type="ECO:0000313" key="6">
    <source>
        <dbReference type="Proteomes" id="UP000282837"/>
    </source>
</evidence>
<dbReference type="CDD" id="cd04486">
    <property type="entry name" value="YhcR_OBF_like"/>
    <property type="match status" value="1"/>
</dbReference>
<reference evidence="5 6" key="1">
    <citation type="submission" date="2019-01" db="EMBL/GenBank/DDBJ databases">
        <authorList>
            <person name="Chen W.-M."/>
        </authorList>
    </citation>
    <scope>NUCLEOTIDE SEQUENCE [LARGE SCALE GENOMIC DNA]</scope>
    <source>
        <strain evidence="5 6">FSY-9</strain>
    </source>
</reference>
<dbReference type="InterPro" id="IPR036691">
    <property type="entry name" value="Endo/exonu/phosph_ase_sf"/>
</dbReference>
<dbReference type="EMBL" id="SACO01000020">
    <property type="protein sequence ID" value="RVU02348.1"/>
    <property type="molecule type" value="Genomic_DNA"/>
</dbReference>